<name>A0A6N3A3C0_9FIRM</name>
<gene>
    <name evidence="1" type="ORF">CHLFYP18_05764</name>
</gene>
<dbReference type="EMBL" id="CACRUH010000015">
    <property type="protein sequence ID" value="VYT86499.1"/>
    <property type="molecule type" value="Genomic_DNA"/>
</dbReference>
<evidence type="ECO:0000313" key="1">
    <source>
        <dbReference type="EMBL" id="VYT86499.1"/>
    </source>
</evidence>
<sequence length="57" mass="6225">MVGEDHVGGLSLFDQRSDNRINVVHFGSGFINTSPGRGREFFVMALGSMSIVIILGW</sequence>
<proteinExistence type="predicted"/>
<protein>
    <submittedName>
        <fullName evidence="1">Uncharacterized protein</fullName>
    </submittedName>
</protein>
<organism evidence="1">
    <name type="scientific">Hungatella hathewayi</name>
    <dbReference type="NCBI Taxonomy" id="154046"/>
    <lineage>
        <taxon>Bacteria</taxon>
        <taxon>Bacillati</taxon>
        <taxon>Bacillota</taxon>
        <taxon>Clostridia</taxon>
        <taxon>Lachnospirales</taxon>
        <taxon>Lachnospiraceae</taxon>
        <taxon>Hungatella</taxon>
    </lineage>
</organism>
<accession>A0A6N3A3C0</accession>
<dbReference type="AlphaFoldDB" id="A0A6N3A3C0"/>
<reference evidence="1" key="1">
    <citation type="submission" date="2019-11" db="EMBL/GenBank/DDBJ databases">
        <authorList>
            <person name="Feng L."/>
        </authorList>
    </citation>
    <scope>NUCLEOTIDE SEQUENCE</scope>
    <source>
        <strain evidence="1">ChathewayiLFYP18</strain>
    </source>
</reference>